<reference evidence="6 7" key="1">
    <citation type="journal article" date="2007" name="Int. J. Syst. Evol. Microbiol.">
        <title>Paenibacillus ginsengarvi sp. nov., isolated from soil from ginseng cultivation.</title>
        <authorList>
            <person name="Yoon M.H."/>
            <person name="Ten L.N."/>
            <person name="Im W.T."/>
        </authorList>
    </citation>
    <scope>NUCLEOTIDE SEQUENCE [LARGE SCALE GENOMIC DNA]</scope>
    <source>
        <strain evidence="6 7">KCTC 13059</strain>
    </source>
</reference>
<dbReference type="GO" id="GO:0016787">
    <property type="term" value="F:hydrolase activity"/>
    <property type="evidence" value="ECO:0007669"/>
    <property type="project" value="UniProtKB-KW"/>
</dbReference>
<dbReference type="PANTHER" id="PTHR41286:SF1">
    <property type="entry name" value="HNH NUCLEASE YAJD-RELATED"/>
    <property type="match status" value="1"/>
</dbReference>
<keyword evidence="2" id="KW-0378">Hydrolase</keyword>
<dbReference type="GO" id="GO:0004519">
    <property type="term" value="F:endonuclease activity"/>
    <property type="evidence" value="ECO:0007669"/>
    <property type="project" value="UniProtKB-KW"/>
</dbReference>
<dbReference type="InterPro" id="IPR002711">
    <property type="entry name" value="HNH"/>
</dbReference>
<dbReference type="GO" id="GO:0005829">
    <property type="term" value="C:cytosol"/>
    <property type="evidence" value="ECO:0007669"/>
    <property type="project" value="TreeGrafter"/>
</dbReference>
<evidence type="ECO:0000256" key="1">
    <source>
        <dbReference type="ARBA" id="ARBA00022722"/>
    </source>
</evidence>
<sequence length="119" mass="13835">MAIKKFCRKQGCNALVENAYCEAHKPEEHQRYDQYRESAAKRGYDSKWRKARVGWLLKHPLCVECEKQGNVREATIVDHIRPHKGDKALFWDKTNWQSLCATCHSQKTVREDGGFGNGR</sequence>
<feature type="domain" description="HNH nuclease" evidence="5">
    <location>
        <begin position="50"/>
        <end position="105"/>
    </location>
</feature>
<organism evidence="6 7">
    <name type="scientific">Paenibacillus ginsengarvi</name>
    <dbReference type="NCBI Taxonomy" id="400777"/>
    <lineage>
        <taxon>Bacteria</taxon>
        <taxon>Bacillati</taxon>
        <taxon>Bacillota</taxon>
        <taxon>Bacilli</taxon>
        <taxon>Bacillales</taxon>
        <taxon>Paenibacillaceae</taxon>
        <taxon>Paenibacillus</taxon>
    </lineage>
</organism>
<name>A0A3B0CTK5_9BACL</name>
<gene>
    <name evidence="6" type="ORF">D7M11_02005</name>
</gene>
<protein>
    <recommendedName>
        <fullName evidence="4">Putative HNH nuclease YajD</fullName>
    </recommendedName>
</protein>
<dbReference type="OrthoDB" id="962665at2"/>
<evidence type="ECO:0000256" key="4">
    <source>
        <dbReference type="ARBA" id="ARBA00040194"/>
    </source>
</evidence>
<evidence type="ECO:0000259" key="5">
    <source>
        <dbReference type="SMART" id="SM00507"/>
    </source>
</evidence>
<evidence type="ECO:0000256" key="2">
    <source>
        <dbReference type="ARBA" id="ARBA00022801"/>
    </source>
</evidence>
<proteinExistence type="inferred from homology"/>
<dbReference type="SMART" id="SM00507">
    <property type="entry name" value="HNHc"/>
    <property type="match status" value="1"/>
</dbReference>
<keyword evidence="6" id="KW-0255">Endonuclease</keyword>
<comment type="caution">
    <text evidence="6">The sequence shown here is derived from an EMBL/GenBank/DDBJ whole genome shotgun (WGS) entry which is preliminary data.</text>
</comment>
<comment type="similarity">
    <text evidence="3">Belongs to the HNH nuclease family.</text>
</comment>
<dbReference type="Gene3D" id="1.10.30.50">
    <property type="match status" value="1"/>
</dbReference>
<dbReference type="Proteomes" id="UP000282311">
    <property type="component" value="Unassembled WGS sequence"/>
</dbReference>
<dbReference type="PANTHER" id="PTHR41286">
    <property type="entry name" value="HNH NUCLEASE YAJD-RELATED"/>
    <property type="match status" value="1"/>
</dbReference>
<accession>A0A3B0CTK5</accession>
<keyword evidence="1" id="KW-0540">Nuclease</keyword>
<evidence type="ECO:0000256" key="3">
    <source>
        <dbReference type="ARBA" id="ARBA00038412"/>
    </source>
</evidence>
<dbReference type="InterPro" id="IPR003615">
    <property type="entry name" value="HNH_nuc"/>
</dbReference>
<dbReference type="Pfam" id="PF01844">
    <property type="entry name" value="HNH"/>
    <property type="match status" value="1"/>
</dbReference>
<evidence type="ECO:0000313" key="7">
    <source>
        <dbReference type="Proteomes" id="UP000282311"/>
    </source>
</evidence>
<dbReference type="CDD" id="cd00085">
    <property type="entry name" value="HNHc"/>
    <property type="match status" value="1"/>
</dbReference>
<dbReference type="AlphaFoldDB" id="A0A3B0CTK5"/>
<dbReference type="GO" id="GO:0003676">
    <property type="term" value="F:nucleic acid binding"/>
    <property type="evidence" value="ECO:0007669"/>
    <property type="project" value="InterPro"/>
</dbReference>
<evidence type="ECO:0000313" key="6">
    <source>
        <dbReference type="EMBL" id="RKN86754.1"/>
    </source>
</evidence>
<dbReference type="EMBL" id="RBAH01000001">
    <property type="protein sequence ID" value="RKN86754.1"/>
    <property type="molecule type" value="Genomic_DNA"/>
</dbReference>
<keyword evidence="7" id="KW-1185">Reference proteome</keyword>
<dbReference type="GO" id="GO:0008270">
    <property type="term" value="F:zinc ion binding"/>
    <property type="evidence" value="ECO:0007669"/>
    <property type="project" value="InterPro"/>
</dbReference>